<evidence type="ECO:0000313" key="1">
    <source>
        <dbReference type="EMBL" id="KAJ1129294.1"/>
    </source>
</evidence>
<protein>
    <submittedName>
        <fullName evidence="1">Uncharacterized protein</fullName>
    </submittedName>
</protein>
<organism evidence="1 2">
    <name type="scientific">Pleurodeles waltl</name>
    <name type="common">Iberian ribbed newt</name>
    <dbReference type="NCBI Taxonomy" id="8319"/>
    <lineage>
        <taxon>Eukaryota</taxon>
        <taxon>Metazoa</taxon>
        <taxon>Chordata</taxon>
        <taxon>Craniata</taxon>
        <taxon>Vertebrata</taxon>
        <taxon>Euteleostomi</taxon>
        <taxon>Amphibia</taxon>
        <taxon>Batrachia</taxon>
        <taxon>Caudata</taxon>
        <taxon>Salamandroidea</taxon>
        <taxon>Salamandridae</taxon>
        <taxon>Pleurodelinae</taxon>
        <taxon>Pleurodeles</taxon>
    </lineage>
</organism>
<evidence type="ECO:0000313" key="2">
    <source>
        <dbReference type="Proteomes" id="UP001066276"/>
    </source>
</evidence>
<dbReference type="AlphaFoldDB" id="A0AAV7PQ08"/>
<comment type="caution">
    <text evidence="1">The sequence shown here is derived from an EMBL/GenBank/DDBJ whole genome shotgun (WGS) entry which is preliminary data.</text>
</comment>
<proteinExistence type="predicted"/>
<dbReference type="Proteomes" id="UP001066276">
    <property type="component" value="Chromosome 7"/>
</dbReference>
<keyword evidence="2" id="KW-1185">Reference proteome</keyword>
<gene>
    <name evidence="1" type="ORF">NDU88_007665</name>
</gene>
<name>A0AAV7PQ08_PLEWA</name>
<dbReference type="EMBL" id="JANPWB010000011">
    <property type="protein sequence ID" value="KAJ1129294.1"/>
    <property type="molecule type" value="Genomic_DNA"/>
</dbReference>
<accession>A0AAV7PQ08</accession>
<reference evidence="1" key="1">
    <citation type="journal article" date="2022" name="bioRxiv">
        <title>Sequencing and chromosome-scale assembly of the giantPleurodeles waltlgenome.</title>
        <authorList>
            <person name="Brown T."/>
            <person name="Elewa A."/>
            <person name="Iarovenko S."/>
            <person name="Subramanian E."/>
            <person name="Araus A.J."/>
            <person name="Petzold A."/>
            <person name="Susuki M."/>
            <person name="Suzuki K.-i.T."/>
            <person name="Hayashi T."/>
            <person name="Toyoda A."/>
            <person name="Oliveira C."/>
            <person name="Osipova E."/>
            <person name="Leigh N.D."/>
            <person name="Simon A."/>
            <person name="Yun M.H."/>
        </authorList>
    </citation>
    <scope>NUCLEOTIDE SEQUENCE</scope>
    <source>
        <strain evidence="1">20211129_DDA</strain>
        <tissue evidence="1">Liver</tissue>
    </source>
</reference>
<sequence>MDRWYLGVTTYASLQLPHQVFSVVSLCTFDIRNMCPPLAFRSHDAHRTAIKSLVRSRFDYNISIYLSVNPMLSHRLQSIQRQVEFLVSLAHRFSRCLPSQKIRSAQLEEKNKQDTFPTSLRAVYIRRGNGHARWHRSCCMGDFPAKDTQCATGSQVPYHIHHCVCLAVGNICFLQEHWETVKKSRLVGTPLLFRERQLASSAKLCCYKIKRKLIKHQIKADKALPNLETLSD</sequence>